<feature type="transmembrane region" description="Helical" evidence="2">
    <location>
        <begin position="43"/>
        <end position="64"/>
    </location>
</feature>
<keyword evidence="5" id="KW-1185">Reference proteome</keyword>
<feature type="region of interest" description="Disordered" evidence="1">
    <location>
        <begin position="67"/>
        <end position="98"/>
    </location>
</feature>
<keyword evidence="2" id="KW-1133">Transmembrane helix</keyword>
<reference evidence="4 5" key="1">
    <citation type="journal article" date="2019" name="Int. J. Syst. Evol. Microbiol.">
        <title>The Global Catalogue of Microorganisms (GCM) 10K type strain sequencing project: providing services to taxonomists for standard genome sequencing and annotation.</title>
        <authorList>
            <consortium name="The Broad Institute Genomics Platform"/>
            <consortium name="The Broad Institute Genome Sequencing Center for Infectious Disease"/>
            <person name="Wu L."/>
            <person name="Ma J."/>
        </authorList>
    </citation>
    <scope>NUCLEOTIDE SEQUENCE [LARGE SCALE GENOMIC DNA]</scope>
    <source>
        <strain evidence="4 5">JCM 16117</strain>
    </source>
</reference>
<keyword evidence="2" id="KW-0812">Transmembrane</keyword>
<organism evidence="4 5">
    <name type="scientific">Herbiconiux moechotypicola</name>
    <dbReference type="NCBI Taxonomy" id="637393"/>
    <lineage>
        <taxon>Bacteria</taxon>
        <taxon>Bacillati</taxon>
        <taxon>Actinomycetota</taxon>
        <taxon>Actinomycetes</taxon>
        <taxon>Micrococcales</taxon>
        <taxon>Microbacteriaceae</taxon>
        <taxon>Herbiconiux</taxon>
    </lineage>
</organism>
<dbReference type="InterPro" id="IPR045597">
    <property type="entry name" value="DUF6458"/>
</dbReference>
<feature type="domain" description="DUF6458" evidence="3">
    <location>
        <begin position="12"/>
        <end position="82"/>
    </location>
</feature>
<evidence type="ECO:0000313" key="4">
    <source>
        <dbReference type="EMBL" id="GAA2244674.1"/>
    </source>
</evidence>
<keyword evidence="2" id="KW-0472">Membrane</keyword>
<evidence type="ECO:0000256" key="2">
    <source>
        <dbReference type="SAM" id="Phobius"/>
    </source>
</evidence>
<dbReference type="EMBL" id="BAAAQY010000011">
    <property type="protein sequence ID" value="GAA2244674.1"/>
    <property type="molecule type" value="Genomic_DNA"/>
</dbReference>
<name>A0ABN3DYQ7_9MICO</name>
<comment type="caution">
    <text evidence="4">The sequence shown here is derived from an EMBL/GenBank/DDBJ whole genome shotgun (WGS) entry which is preliminary data.</text>
</comment>
<sequence>MRDLHNGRTWDMGIGTGIALFVIGAILAFAVNVDLGGFVNLALIGYILMGAGVVVFVISLVFTLQRRRSTSTTRSAVDPASGEQVTRSTTDTSGPPTV</sequence>
<evidence type="ECO:0000259" key="3">
    <source>
        <dbReference type="Pfam" id="PF20059"/>
    </source>
</evidence>
<feature type="transmembrane region" description="Helical" evidence="2">
    <location>
        <begin position="12"/>
        <end position="31"/>
    </location>
</feature>
<evidence type="ECO:0000256" key="1">
    <source>
        <dbReference type="SAM" id="MobiDB-lite"/>
    </source>
</evidence>
<feature type="compositionally biased region" description="Polar residues" evidence="1">
    <location>
        <begin position="83"/>
        <end position="98"/>
    </location>
</feature>
<gene>
    <name evidence="4" type="ORF">GCM10009851_32420</name>
</gene>
<protein>
    <recommendedName>
        <fullName evidence="3">DUF6458 domain-containing protein</fullName>
    </recommendedName>
</protein>
<proteinExistence type="predicted"/>
<evidence type="ECO:0000313" key="5">
    <source>
        <dbReference type="Proteomes" id="UP001500929"/>
    </source>
</evidence>
<dbReference type="Pfam" id="PF20059">
    <property type="entry name" value="DUF6458"/>
    <property type="match status" value="1"/>
</dbReference>
<accession>A0ABN3DYQ7</accession>
<dbReference type="Proteomes" id="UP001500929">
    <property type="component" value="Unassembled WGS sequence"/>
</dbReference>